<dbReference type="Proteomes" id="UP000092462">
    <property type="component" value="Unassembled WGS sequence"/>
</dbReference>
<dbReference type="VEuPathDB" id="VectorBase:PPAPM1_000953"/>
<protein>
    <recommendedName>
        <fullName evidence="3">Bee-milk protein</fullName>
    </recommendedName>
</protein>
<dbReference type="PANTHER" id="PTHR19858:SF0">
    <property type="entry name" value="PERIODIC TRYPTOPHAN PROTEIN 2 HOMOLOG"/>
    <property type="match status" value="1"/>
</dbReference>
<keyword evidence="2" id="KW-1185">Reference proteome</keyword>
<dbReference type="SUPFAM" id="SSF82171">
    <property type="entry name" value="DPP6 N-terminal domain-like"/>
    <property type="match status" value="1"/>
</dbReference>
<evidence type="ECO:0000313" key="2">
    <source>
        <dbReference type="Proteomes" id="UP000092462"/>
    </source>
</evidence>
<dbReference type="EMBL" id="AJVK01012341">
    <property type="status" value="NOT_ANNOTATED_CDS"/>
    <property type="molecule type" value="Genomic_DNA"/>
</dbReference>
<accession>A0A1B0D765</accession>
<name>A0A1B0D765_PHLPP</name>
<organism evidence="1 2">
    <name type="scientific">Phlebotomus papatasi</name>
    <name type="common">Sandfly</name>
    <dbReference type="NCBI Taxonomy" id="29031"/>
    <lineage>
        <taxon>Eukaryota</taxon>
        <taxon>Metazoa</taxon>
        <taxon>Ecdysozoa</taxon>
        <taxon>Arthropoda</taxon>
        <taxon>Hexapoda</taxon>
        <taxon>Insecta</taxon>
        <taxon>Pterygota</taxon>
        <taxon>Neoptera</taxon>
        <taxon>Endopterygota</taxon>
        <taxon>Diptera</taxon>
        <taxon>Nematocera</taxon>
        <taxon>Psychodoidea</taxon>
        <taxon>Psychodidae</taxon>
        <taxon>Phlebotomus</taxon>
        <taxon>Phlebotomus</taxon>
    </lineage>
</organism>
<reference evidence="1" key="1">
    <citation type="submission" date="2022-08" db="UniProtKB">
        <authorList>
            <consortium name="EnsemblMetazoa"/>
        </authorList>
    </citation>
    <scope>IDENTIFICATION</scope>
    <source>
        <strain evidence="1">Israel</strain>
    </source>
</reference>
<sequence length="112" mass="12655">METNDNGSFDIYFVFSNLLGTVYRKGNLQFTPDGNSVISPVGNRITIYDLKNNKVKSLSLESRYNYRALDISPNGAILIAVNDIGEAQMISTVSYTKVHQFLYRINSYTIVF</sequence>
<dbReference type="EnsemblMetazoa" id="PPAI003388-RA">
    <property type="protein sequence ID" value="PPAI003388-PA"/>
    <property type="gene ID" value="PPAI003388"/>
</dbReference>
<dbReference type="GO" id="GO:0032040">
    <property type="term" value="C:small-subunit processome"/>
    <property type="evidence" value="ECO:0007669"/>
    <property type="project" value="TreeGrafter"/>
</dbReference>
<dbReference type="VEuPathDB" id="VectorBase:PPAI003388"/>
<dbReference type="GO" id="GO:0034388">
    <property type="term" value="C:Pwp2p-containing subcomplex of 90S preribosome"/>
    <property type="evidence" value="ECO:0007669"/>
    <property type="project" value="TreeGrafter"/>
</dbReference>
<dbReference type="EMBL" id="AJVK01012342">
    <property type="status" value="NOT_ANNOTATED_CDS"/>
    <property type="molecule type" value="Genomic_DNA"/>
</dbReference>
<evidence type="ECO:0008006" key="3">
    <source>
        <dbReference type="Google" id="ProtNLM"/>
    </source>
</evidence>
<evidence type="ECO:0000313" key="1">
    <source>
        <dbReference type="EnsemblMetazoa" id="PPAI003388-PA"/>
    </source>
</evidence>
<dbReference type="InterPro" id="IPR027145">
    <property type="entry name" value="PWP2"/>
</dbReference>
<dbReference type="GO" id="GO:0000462">
    <property type="term" value="P:maturation of SSU-rRNA from tricistronic rRNA transcript (SSU-rRNA, 5.8S rRNA, LSU-rRNA)"/>
    <property type="evidence" value="ECO:0007669"/>
    <property type="project" value="TreeGrafter"/>
</dbReference>
<dbReference type="GO" id="GO:0000028">
    <property type="term" value="P:ribosomal small subunit assembly"/>
    <property type="evidence" value="ECO:0007669"/>
    <property type="project" value="TreeGrafter"/>
</dbReference>
<dbReference type="PANTHER" id="PTHR19858">
    <property type="entry name" value="WD40 REPEAT PROTEIN"/>
    <property type="match status" value="1"/>
</dbReference>
<proteinExistence type="predicted"/>
<dbReference type="AlphaFoldDB" id="A0A1B0D765"/>